<comment type="caution">
    <text evidence="2">The sequence shown here is derived from an EMBL/GenBank/DDBJ whole genome shotgun (WGS) entry which is preliminary data.</text>
</comment>
<evidence type="ECO:0000313" key="3">
    <source>
        <dbReference type="Proteomes" id="UP000441102"/>
    </source>
</evidence>
<dbReference type="InterPro" id="IPR021760">
    <property type="entry name" value="RepC_C"/>
</dbReference>
<accession>A0A6I0DJ79</accession>
<dbReference type="AlphaFoldDB" id="A0A6I0DJ79"/>
<proteinExistence type="predicted"/>
<organism evidence="2 3">
    <name type="scientific">Brucella anthropi</name>
    <name type="common">Ochrobactrum anthropi</name>
    <dbReference type="NCBI Taxonomy" id="529"/>
    <lineage>
        <taxon>Bacteria</taxon>
        <taxon>Pseudomonadati</taxon>
        <taxon>Pseudomonadota</taxon>
        <taxon>Alphaproteobacteria</taxon>
        <taxon>Hyphomicrobiales</taxon>
        <taxon>Brucellaceae</taxon>
        <taxon>Brucella/Ochrobactrum group</taxon>
        <taxon>Brucella</taxon>
    </lineage>
</organism>
<name>A0A6I0DJ79_BRUAN</name>
<dbReference type="Proteomes" id="UP000441102">
    <property type="component" value="Unassembled WGS sequence"/>
</dbReference>
<dbReference type="EMBL" id="WBWX01000014">
    <property type="protein sequence ID" value="KAB2791397.1"/>
    <property type="molecule type" value="Genomic_DNA"/>
</dbReference>
<gene>
    <name evidence="2" type="ORF">F9L06_23480</name>
</gene>
<feature type="domain" description="Plasmid replication protein C C-terminal" evidence="1">
    <location>
        <begin position="23"/>
        <end position="101"/>
    </location>
</feature>
<evidence type="ECO:0000259" key="1">
    <source>
        <dbReference type="Pfam" id="PF11800"/>
    </source>
</evidence>
<protein>
    <recommendedName>
        <fullName evidence="1">Plasmid replication protein C C-terminal domain-containing protein</fullName>
    </recommendedName>
</protein>
<dbReference type="Pfam" id="PF11800">
    <property type="entry name" value="RP-C_C"/>
    <property type="match status" value="1"/>
</dbReference>
<sequence>MSRLAWFWRDSSAYLVELAARWSCGNVIDATVVVRATLCANPSGFQDVCVLLKLRTSPLLSRASLKSVGHITPSGGDLRDFTRKATSGEFNLGPMIMASTRANAGPDMKTA</sequence>
<evidence type="ECO:0000313" key="2">
    <source>
        <dbReference type="EMBL" id="KAB2791397.1"/>
    </source>
</evidence>
<reference evidence="2 3" key="1">
    <citation type="submission" date="2019-09" db="EMBL/GenBank/DDBJ databases">
        <title>Taxonomic organization of the family Brucellaceae based on a phylogenomic approach.</title>
        <authorList>
            <person name="Leclercq S."/>
            <person name="Cloeckaert A."/>
            <person name="Zygmunt M.S."/>
        </authorList>
    </citation>
    <scope>NUCLEOTIDE SEQUENCE [LARGE SCALE GENOMIC DNA]</scope>
    <source>
        <strain evidence="2 3">CCUG 34461</strain>
    </source>
</reference>